<evidence type="ECO:0000313" key="1">
    <source>
        <dbReference type="EMBL" id="MBW75853.1"/>
    </source>
</evidence>
<organism evidence="1">
    <name type="scientific">Anopheles darlingi</name>
    <name type="common">Mosquito</name>
    <dbReference type="NCBI Taxonomy" id="43151"/>
    <lineage>
        <taxon>Eukaryota</taxon>
        <taxon>Metazoa</taxon>
        <taxon>Ecdysozoa</taxon>
        <taxon>Arthropoda</taxon>
        <taxon>Hexapoda</taxon>
        <taxon>Insecta</taxon>
        <taxon>Pterygota</taxon>
        <taxon>Neoptera</taxon>
        <taxon>Endopterygota</taxon>
        <taxon>Diptera</taxon>
        <taxon>Nematocera</taxon>
        <taxon>Culicoidea</taxon>
        <taxon>Culicidae</taxon>
        <taxon>Anophelinae</taxon>
        <taxon>Anopheles</taxon>
    </lineage>
</organism>
<accession>A0A2M4DE35</accession>
<sequence>MCRGQPVKMVVTLYLTWFPRAGGKAAQHCNDSMLLVCGCSGGQIEQPDWDKDVESIETKARFRDSS</sequence>
<proteinExistence type="predicted"/>
<dbReference type="EMBL" id="GGFL01011675">
    <property type="protein sequence ID" value="MBW75853.1"/>
    <property type="molecule type" value="Transcribed_RNA"/>
</dbReference>
<dbReference type="AlphaFoldDB" id="A0A2M4DE35"/>
<protein>
    <submittedName>
        <fullName evidence="1">Putative secreted protein</fullName>
    </submittedName>
</protein>
<name>A0A2M4DE35_ANODA</name>
<reference evidence="1" key="1">
    <citation type="submission" date="2018-01" db="EMBL/GenBank/DDBJ databases">
        <title>An insight into the sialome of Amazonian anophelines.</title>
        <authorList>
            <person name="Ribeiro J.M."/>
            <person name="Scarpassa V."/>
            <person name="Calvo E."/>
        </authorList>
    </citation>
    <scope>NUCLEOTIDE SEQUENCE</scope>
</reference>